<dbReference type="OrthoDB" id="2826359at2"/>
<dbReference type="EMBL" id="CP042997">
    <property type="protein sequence ID" value="QEH39050.1"/>
    <property type="molecule type" value="Genomic_DNA"/>
</dbReference>
<dbReference type="InterPro" id="IPR003010">
    <property type="entry name" value="C-N_Hydrolase"/>
</dbReference>
<gene>
    <name evidence="5" type="primary">ramA_5</name>
    <name evidence="5" type="ORF">OJF2_76620</name>
</gene>
<dbReference type="InterPro" id="IPR050345">
    <property type="entry name" value="Aliph_Amidase/BUP"/>
</dbReference>
<dbReference type="CDD" id="cd07197">
    <property type="entry name" value="nitrilase"/>
    <property type="match status" value="1"/>
</dbReference>
<keyword evidence="1 5" id="KW-0378">Hydrolase</keyword>
<dbReference type="KEGG" id="agv:OJF2_76620"/>
<dbReference type="InterPro" id="IPR036526">
    <property type="entry name" value="C-N_Hydrolase_sf"/>
</dbReference>
<evidence type="ECO:0000256" key="3">
    <source>
        <dbReference type="SAM" id="SignalP"/>
    </source>
</evidence>
<evidence type="ECO:0000256" key="1">
    <source>
        <dbReference type="ARBA" id="ARBA00022801"/>
    </source>
</evidence>
<feature type="chain" id="PRO_5022958834" evidence="3">
    <location>
        <begin position="33"/>
        <end position="464"/>
    </location>
</feature>
<sequence length="464" mass="50071" precursor="true">MASMTLGRVPRGVFGMVLVGAWLAAAAGPGSAGEAPDAGGWSTGSPRPEIRPEFACEPGEKAGSPPVLVIRAGGREGLDGCWTRTFPVAGGRHYRFDARYRAKGVGLPRRSVVAEVHWRDAQGRPVPLDEPAVSGYLKGSTPMAETEFPATRGDDGSGWVEVSDTYRAPSRAARAVVELHLRWAGRDGEVRWRDASLAEATAPPPRVVRLAAVHFRPSGGKSPEDNRRMYAPLVAEAARRKADLVVLGETLTYPGLGRKYHEVAEPIPGPSTEDFGRLAKEHDLYIVAGLLERDGSLVYNVAVLIGPDGKVVGKYRKTCLPRGEVEGGIAPGSDYPVFETRFGKVGMMVCYDGFFPEVARELAARGAEVIAWPVWGCNPLLARARACENHVYLVSSTYEDVSTNWMISGVFDHAGDVIAQAKEWGTVAVAEVDLDRRLKWISLGDFKAEIPRHRPVAPADDAGK</sequence>
<evidence type="ECO:0000313" key="5">
    <source>
        <dbReference type="EMBL" id="QEH39050.1"/>
    </source>
</evidence>
<proteinExistence type="predicted"/>
<keyword evidence="3" id="KW-0732">Signal</keyword>
<feature type="domain" description="CN hydrolase" evidence="4">
    <location>
        <begin position="208"/>
        <end position="434"/>
    </location>
</feature>
<dbReference type="PROSITE" id="PS50263">
    <property type="entry name" value="CN_HYDROLASE"/>
    <property type="match status" value="1"/>
</dbReference>
<reference evidence="5 6" key="1">
    <citation type="submission" date="2019-08" db="EMBL/GenBank/DDBJ databases">
        <title>Deep-cultivation of Planctomycetes and their phenomic and genomic characterization uncovers novel biology.</title>
        <authorList>
            <person name="Wiegand S."/>
            <person name="Jogler M."/>
            <person name="Boedeker C."/>
            <person name="Pinto D."/>
            <person name="Vollmers J."/>
            <person name="Rivas-Marin E."/>
            <person name="Kohn T."/>
            <person name="Peeters S.H."/>
            <person name="Heuer A."/>
            <person name="Rast P."/>
            <person name="Oberbeckmann S."/>
            <person name="Bunk B."/>
            <person name="Jeske O."/>
            <person name="Meyerdierks A."/>
            <person name="Storesund J.E."/>
            <person name="Kallscheuer N."/>
            <person name="Luecker S."/>
            <person name="Lage O.M."/>
            <person name="Pohl T."/>
            <person name="Merkel B.J."/>
            <person name="Hornburger P."/>
            <person name="Mueller R.-W."/>
            <person name="Bruemmer F."/>
            <person name="Labrenz M."/>
            <person name="Spormann A.M."/>
            <person name="Op den Camp H."/>
            <person name="Overmann J."/>
            <person name="Amann R."/>
            <person name="Jetten M.S.M."/>
            <person name="Mascher T."/>
            <person name="Medema M.H."/>
            <person name="Devos D.P."/>
            <person name="Kaster A.-K."/>
            <person name="Ovreas L."/>
            <person name="Rohde M."/>
            <person name="Galperin M.Y."/>
            <person name="Jogler C."/>
        </authorList>
    </citation>
    <scope>NUCLEOTIDE SEQUENCE [LARGE SCALE GENOMIC DNA]</scope>
    <source>
        <strain evidence="5 6">OJF2</strain>
    </source>
</reference>
<dbReference type="EC" id="3.5.1.100" evidence="5"/>
<dbReference type="GO" id="GO:0016811">
    <property type="term" value="F:hydrolase activity, acting on carbon-nitrogen (but not peptide) bonds, in linear amides"/>
    <property type="evidence" value="ECO:0007669"/>
    <property type="project" value="TreeGrafter"/>
</dbReference>
<evidence type="ECO:0000256" key="2">
    <source>
        <dbReference type="SAM" id="MobiDB-lite"/>
    </source>
</evidence>
<feature type="region of interest" description="Disordered" evidence="2">
    <location>
        <begin position="32"/>
        <end position="62"/>
    </location>
</feature>
<feature type="compositionally biased region" description="Basic and acidic residues" evidence="2">
    <location>
        <begin position="48"/>
        <end position="60"/>
    </location>
</feature>
<dbReference type="Proteomes" id="UP000324233">
    <property type="component" value="Chromosome"/>
</dbReference>
<name>A0A5B9WGT2_9BACT</name>
<evidence type="ECO:0000313" key="6">
    <source>
        <dbReference type="Proteomes" id="UP000324233"/>
    </source>
</evidence>
<dbReference type="PANTHER" id="PTHR43674">
    <property type="entry name" value="NITRILASE C965.09-RELATED"/>
    <property type="match status" value="1"/>
</dbReference>
<accession>A0A5B9WGT2</accession>
<dbReference type="SUPFAM" id="SSF56317">
    <property type="entry name" value="Carbon-nitrogen hydrolase"/>
    <property type="match status" value="1"/>
</dbReference>
<dbReference type="AlphaFoldDB" id="A0A5B9WGT2"/>
<dbReference type="Gene3D" id="3.60.110.10">
    <property type="entry name" value="Carbon-nitrogen hydrolase"/>
    <property type="match status" value="1"/>
</dbReference>
<evidence type="ECO:0000259" key="4">
    <source>
        <dbReference type="PROSITE" id="PS50263"/>
    </source>
</evidence>
<dbReference type="Pfam" id="PF00795">
    <property type="entry name" value="CN_hydrolase"/>
    <property type="match status" value="1"/>
</dbReference>
<dbReference type="PANTHER" id="PTHR43674:SF2">
    <property type="entry name" value="BETA-UREIDOPROPIONASE"/>
    <property type="match status" value="1"/>
</dbReference>
<organism evidence="5 6">
    <name type="scientific">Aquisphaera giovannonii</name>
    <dbReference type="NCBI Taxonomy" id="406548"/>
    <lineage>
        <taxon>Bacteria</taxon>
        <taxon>Pseudomonadati</taxon>
        <taxon>Planctomycetota</taxon>
        <taxon>Planctomycetia</taxon>
        <taxon>Isosphaerales</taxon>
        <taxon>Isosphaeraceae</taxon>
        <taxon>Aquisphaera</taxon>
    </lineage>
</organism>
<dbReference type="Gene3D" id="2.60.120.260">
    <property type="entry name" value="Galactose-binding domain-like"/>
    <property type="match status" value="1"/>
</dbReference>
<feature type="signal peptide" evidence="3">
    <location>
        <begin position="1"/>
        <end position="32"/>
    </location>
</feature>
<keyword evidence="6" id="KW-1185">Reference proteome</keyword>
<protein>
    <submittedName>
        <fullName evidence="5">(R)-stereoselective amidase</fullName>
        <ecNumber evidence="5">3.5.1.100</ecNumber>
    </submittedName>
</protein>